<feature type="transmembrane region" description="Helical" evidence="11">
    <location>
        <begin position="342"/>
        <end position="360"/>
    </location>
</feature>
<dbReference type="PANTHER" id="PTHR13131">
    <property type="entry name" value="CYSTINOSIN"/>
    <property type="match status" value="1"/>
</dbReference>
<dbReference type="NCBIfam" id="TIGR00951">
    <property type="entry name" value="2A43"/>
    <property type="match status" value="2"/>
</dbReference>
<dbReference type="PANTHER" id="PTHR13131:SF5">
    <property type="entry name" value="CYSTINOSIN"/>
    <property type="match status" value="1"/>
</dbReference>
<dbReference type="SMART" id="SM00679">
    <property type="entry name" value="CTNS"/>
    <property type="match status" value="4"/>
</dbReference>
<dbReference type="PhylomeDB" id="T1J5Q5"/>
<sequence length="620" mass="71164">MKNMIHRLCLALVCTFIISNTDGLEVHENDTVVVVKFEPYELKLEIGYENKFQIFIESKLLHPIFLTLNEDSRNEISVTGINAGRVTVIAVAQNSTYYHVKTKDAFVNIAVCQSLSLDIASSVIGWIYFSAWTLSFYPQIWENYKRKSVIGLNFDFLALNFVGFTCYAIFNIGLSLIPLLQKQYFEKYPHSHVNPIQINDIAFSVHALIATSLTIFQTFIYERGDQKVSKTCIGFLSAVFVFLLISLIVSILNVMNWLEYLYFVSYVKLVVTLIKYCPQAYFNYRRKSTVGWSIGNVLMDFTGADWFSMLTDPTKLGLGLFSIFVDEAFIRVTVYRFEEIKWTIEVVGWIYFLAWSLSFYPQTYSNFKRKSVVGFNFDYVALNFVGHTSYCIFNVGLKYIELFQTQYFSKHPHGVNPVQLNDVLFSTHAVFATIVHIIQCIIYEKGGQKVSKICILLLGVITIVIVVGLTLAILDVHDYLSFLYFFSYIKLAITFLKYCPQAYQNWKCKSTTGWSIGYVFLDIIGGLNSIVQMMLISYNFDDWGSLLGDVGKLGLGGISVLFDILFFVQHYILYSSNNERIKAKSNVSQVGLNFQESPKKIYSQTKRWEICFIFPTLQVK</sequence>
<comment type="subcellular location">
    <subcellularLocation>
        <location evidence="1">Lysosome membrane</location>
        <topology evidence="1">Multi-pass membrane protein</topology>
    </subcellularLocation>
</comment>
<feature type="transmembrane region" description="Helical" evidence="11">
    <location>
        <begin position="316"/>
        <end position="335"/>
    </location>
</feature>
<dbReference type="EnsemblMetazoa" id="SMAR008959-RA">
    <property type="protein sequence ID" value="SMAR008959-PA"/>
    <property type="gene ID" value="SMAR008959"/>
</dbReference>
<evidence type="ECO:0000313" key="13">
    <source>
        <dbReference type="EnsemblMetazoa" id="SMAR008959-PA"/>
    </source>
</evidence>
<feature type="transmembrane region" description="Helical" evidence="11">
    <location>
        <begin position="480"/>
        <end position="499"/>
    </location>
</feature>
<evidence type="ECO:0000256" key="8">
    <source>
        <dbReference type="ARBA" id="ARBA00023228"/>
    </source>
</evidence>
<evidence type="ECO:0000256" key="6">
    <source>
        <dbReference type="ARBA" id="ARBA00022989"/>
    </source>
</evidence>
<feature type="transmembrane region" description="Helical" evidence="11">
    <location>
        <begin position="260"/>
        <end position="278"/>
    </location>
</feature>
<dbReference type="Proteomes" id="UP000014500">
    <property type="component" value="Unassembled WGS sequence"/>
</dbReference>
<dbReference type="Gene3D" id="1.20.1280.290">
    <property type="match status" value="2"/>
</dbReference>
<dbReference type="InterPro" id="IPR006603">
    <property type="entry name" value="PQ-loop_rpt"/>
</dbReference>
<dbReference type="Pfam" id="PF04193">
    <property type="entry name" value="PQ-loop"/>
    <property type="match status" value="4"/>
</dbReference>
<comment type="similarity">
    <text evidence="2">Belongs to the cystinosin family.</text>
</comment>
<keyword evidence="5" id="KW-0677">Repeat</keyword>
<dbReference type="GO" id="GO:0015184">
    <property type="term" value="F:L-cystine transmembrane transporter activity"/>
    <property type="evidence" value="ECO:0007669"/>
    <property type="project" value="TreeGrafter"/>
</dbReference>
<proteinExistence type="inferred from homology"/>
<keyword evidence="7 11" id="KW-0472">Membrane</keyword>
<dbReference type="eggNOG" id="KOG3145">
    <property type="taxonomic scope" value="Eukaryota"/>
</dbReference>
<reference evidence="13" key="2">
    <citation type="submission" date="2015-02" db="UniProtKB">
        <authorList>
            <consortium name="EnsemblMetazoa"/>
        </authorList>
    </citation>
    <scope>IDENTIFICATION</scope>
</reference>
<dbReference type="STRING" id="126957.T1J5Q5"/>
<organism evidence="13 14">
    <name type="scientific">Strigamia maritima</name>
    <name type="common">European centipede</name>
    <name type="synonym">Geophilus maritimus</name>
    <dbReference type="NCBI Taxonomy" id="126957"/>
    <lineage>
        <taxon>Eukaryota</taxon>
        <taxon>Metazoa</taxon>
        <taxon>Ecdysozoa</taxon>
        <taxon>Arthropoda</taxon>
        <taxon>Myriapoda</taxon>
        <taxon>Chilopoda</taxon>
        <taxon>Pleurostigmophora</taxon>
        <taxon>Geophilomorpha</taxon>
        <taxon>Linotaeniidae</taxon>
        <taxon>Strigamia</taxon>
    </lineage>
</organism>
<feature type="transmembrane region" description="Helical" evidence="11">
    <location>
        <begin position="455"/>
        <end position="474"/>
    </location>
</feature>
<keyword evidence="3" id="KW-0813">Transport</keyword>
<evidence type="ECO:0000256" key="7">
    <source>
        <dbReference type="ARBA" id="ARBA00023136"/>
    </source>
</evidence>
<evidence type="ECO:0000313" key="14">
    <source>
        <dbReference type="Proteomes" id="UP000014500"/>
    </source>
</evidence>
<feature type="signal peptide" evidence="12">
    <location>
        <begin position="1"/>
        <end position="23"/>
    </location>
</feature>
<evidence type="ECO:0000256" key="4">
    <source>
        <dbReference type="ARBA" id="ARBA00022692"/>
    </source>
</evidence>
<keyword evidence="12" id="KW-0732">Signal</keyword>
<protein>
    <recommendedName>
        <fullName evidence="10">Cystinosin homolog</fullName>
    </recommendedName>
</protein>
<evidence type="ECO:0000256" key="10">
    <source>
        <dbReference type="ARBA" id="ARBA00074957"/>
    </source>
</evidence>
<keyword evidence="8" id="KW-0458">Lysosome</keyword>
<keyword evidence="4 11" id="KW-0812">Transmembrane</keyword>
<keyword evidence="6 11" id="KW-1133">Transmembrane helix</keyword>
<dbReference type="GO" id="GO:0005765">
    <property type="term" value="C:lysosomal membrane"/>
    <property type="evidence" value="ECO:0007669"/>
    <property type="project" value="UniProtKB-SubCell"/>
</dbReference>
<evidence type="ECO:0000256" key="1">
    <source>
        <dbReference type="ARBA" id="ARBA00004155"/>
    </source>
</evidence>
<comment type="catalytic activity">
    <reaction evidence="9">
        <text>L-cystine(out) + H(+)(out) = L-cystine(in) + H(+)(in)</text>
        <dbReference type="Rhea" id="RHEA:66172"/>
        <dbReference type="ChEBI" id="CHEBI:15378"/>
        <dbReference type="ChEBI" id="CHEBI:35491"/>
    </reaction>
    <physiologicalReaction direction="left-to-right" evidence="9">
        <dbReference type="Rhea" id="RHEA:66173"/>
    </physiologicalReaction>
</comment>
<feature type="transmembrane region" description="Helical" evidence="11">
    <location>
        <begin position="511"/>
        <end position="535"/>
    </location>
</feature>
<reference evidence="14" key="1">
    <citation type="submission" date="2011-05" db="EMBL/GenBank/DDBJ databases">
        <authorList>
            <person name="Richards S.R."/>
            <person name="Qu J."/>
            <person name="Jiang H."/>
            <person name="Jhangiani S.N."/>
            <person name="Agravi P."/>
            <person name="Goodspeed R."/>
            <person name="Gross S."/>
            <person name="Mandapat C."/>
            <person name="Jackson L."/>
            <person name="Mathew T."/>
            <person name="Pu L."/>
            <person name="Thornton R."/>
            <person name="Saada N."/>
            <person name="Wilczek-Boney K.B."/>
            <person name="Lee S."/>
            <person name="Kovar C."/>
            <person name="Wu Y."/>
            <person name="Scherer S.E."/>
            <person name="Worley K.C."/>
            <person name="Muzny D.M."/>
            <person name="Gibbs R."/>
        </authorList>
    </citation>
    <scope>NUCLEOTIDE SEQUENCE</scope>
    <source>
        <strain evidence="14">Brora</strain>
    </source>
</reference>
<evidence type="ECO:0000256" key="3">
    <source>
        <dbReference type="ARBA" id="ARBA00022448"/>
    </source>
</evidence>
<evidence type="ECO:0000256" key="9">
    <source>
        <dbReference type="ARBA" id="ARBA00048473"/>
    </source>
</evidence>
<dbReference type="EMBL" id="JH431866">
    <property type="status" value="NOT_ANNOTATED_CDS"/>
    <property type="molecule type" value="Genomic_DNA"/>
</dbReference>
<feature type="transmembrane region" description="Helical" evidence="11">
    <location>
        <begin position="201"/>
        <end position="221"/>
    </location>
</feature>
<name>T1J5Q5_STRMM</name>
<evidence type="ECO:0000256" key="2">
    <source>
        <dbReference type="ARBA" id="ARBA00006855"/>
    </source>
</evidence>
<feature type="transmembrane region" description="Helical" evidence="11">
    <location>
        <begin position="233"/>
        <end position="254"/>
    </location>
</feature>
<keyword evidence="14" id="KW-1185">Reference proteome</keyword>
<accession>T1J5Q5</accession>
<evidence type="ECO:0000256" key="5">
    <source>
        <dbReference type="ARBA" id="ARBA00022737"/>
    </source>
</evidence>
<evidence type="ECO:0000256" key="12">
    <source>
        <dbReference type="SAM" id="SignalP"/>
    </source>
</evidence>
<dbReference type="InterPro" id="IPR005282">
    <property type="entry name" value="LC_transporter"/>
</dbReference>
<dbReference type="FunFam" id="1.20.1280.290:FF:000018">
    <property type="entry name" value="Cystinosin homolog"/>
    <property type="match status" value="1"/>
</dbReference>
<feature type="chain" id="PRO_5004579936" description="Cystinosin homolog" evidence="12">
    <location>
        <begin position="24"/>
        <end position="620"/>
    </location>
</feature>
<evidence type="ECO:0000256" key="11">
    <source>
        <dbReference type="SAM" id="Phobius"/>
    </source>
</evidence>
<feature type="transmembrane region" description="Helical" evidence="11">
    <location>
        <begin position="555"/>
        <end position="574"/>
    </location>
</feature>
<dbReference type="HOGENOM" id="CLU_440989_0_0_1"/>
<feature type="transmembrane region" description="Helical" evidence="11">
    <location>
        <begin position="157"/>
        <end position="181"/>
    </location>
</feature>
<dbReference type="AlphaFoldDB" id="T1J5Q5"/>